<dbReference type="AlphaFoldDB" id="A0A1S7QQY6"/>
<accession>A0A1S7QQY6</accession>
<protein>
    <submittedName>
        <fullName evidence="1">Uncharacterized protein</fullName>
    </submittedName>
</protein>
<proteinExistence type="predicted"/>
<evidence type="ECO:0000313" key="1">
    <source>
        <dbReference type="EMBL" id="CUX40714.1"/>
    </source>
</evidence>
<evidence type="ECO:0000313" key="2">
    <source>
        <dbReference type="Proteomes" id="UP000191987"/>
    </source>
</evidence>
<name>A0A1S7QQY6_9HYPH</name>
<sequence>MTALQFFRSVGKRSSRVVHTHDVAGSNPAAATNPGAFPAVRARDAGRMELLTIPPSVRTVFPVARGLFLSPLRTRRDAFPPGSGGPFLSLSPSLPLLFVPPLMWRGCG</sequence>
<organism evidence="1 2">
    <name type="scientific">Agrobacterium deltaense Zutra 3/1</name>
    <dbReference type="NCBI Taxonomy" id="1183427"/>
    <lineage>
        <taxon>Bacteria</taxon>
        <taxon>Pseudomonadati</taxon>
        <taxon>Pseudomonadota</taxon>
        <taxon>Alphaproteobacteria</taxon>
        <taxon>Hyphomicrobiales</taxon>
        <taxon>Rhizobiaceae</taxon>
        <taxon>Rhizobium/Agrobacterium group</taxon>
        <taxon>Agrobacterium</taxon>
    </lineage>
</organism>
<dbReference type="EMBL" id="FBWG01000028">
    <property type="protein sequence ID" value="CUX40714.1"/>
    <property type="molecule type" value="Genomic_DNA"/>
</dbReference>
<gene>
    <name evidence="1" type="ORF">AGR7C_Lc100057</name>
</gene>
<reference evidence="1 2" key="1">
    <citation type="submission" date="2016-01" db="EMBL/GenBank/DDBJ databases">
        <authorList>
            <person name="Oliw E.H."/>
        </authorList>
    </citation>
    <scope>NUCLEOTIDE SEQUENCE [LARGE SCALE GENOMIC DNA]</scope>
    <source>
        <strain evidence="1 2">Zutra 3-1</strain>
    </source>
</reference>
<dbReference type="Proteomes" id="UP000191987">
    <property type="component" value="Unassembled WGS sequence"/>
</dbReference>